<feature type="transmembrane region" description="Helical" evidence="4">
    <location>
        <begin position="20"/>
        <end position="42"/>
    </location>
</feature>
<dbReference type="OrthoDB" id="65739at2"/>
<dbReference type="PANTHER" id="PTHR23546:SF1">
    <property type="entry name" value="MEMBRANE PROTEIN"/>
    <property type="match status" value="1"/>
</dbReference>
<evidence type="ECO:0000256" key="3">
    <source>
        <dbReference type="ARBA" id="ARBA00023136"/>
    </source>
</evidence>
<dbReference type="Proteomes" id="UP000024816">
    <property type="component" value="Unassembled WGS sequence"/>
</dbReference>
<feature type="transmembrane region" description="Helical" evidence="4">
    <location>
        <begin position="271"/>
        <end position="294"/>
    </location>
</feature>
<feature type="transmembrane region" description="Helical" evidence="4">
    <location>
        <begin position="306"/>
        <end position="335"/>
    </location>
</feature>
<evidence type="ECO:0000259" key="5">
    <source>
        <dbReference type="PROSITE" id="PS50850"/>
    </source>
</evidence>
<accession>A0A059F7V8</accession>
<dbReference type="EMBL" id="ARYJ01000012">
    <property type="protein sequence ID" value="KCZ86679.1"/>
    <property type="molecule type" value="Genomic_DNA"/>
</dbReference>
<feature type="transmembrane region" description="Helical" evidence="4">
    <location>
        <begin position="158"/>
        <end position="179"/>
    </location>
</feature>
<evidence type="ECO:0000313" key="7">
    <source>
        <dbReference type="Proteomes" id="UP000024816"/>
    </source>
</evidence>
<feature type="transmembrane region" description="Helical" evidence="4">
    <location>
        <begin position="185"/>
        <end position="205"/>
    </location>
</feature>
<gene>
    <name evidence="6" type="ORF">HJA_15050</name>
</gene>
<sequence length="425" mass="45236">MSEGSKEPPDLSRPDRRGAFFLLFFCLMAIGAGNTMLMAAVLPPLSREVGLPDWMAGAVFGLSAFFWSVFSPFWGKRSNRYGRRPIAALGLAGYSVSMLFLFLSGLAAKTGLITNTLLIFACLAISRSFFGIFGSGANPAAQAYVADRTSQAERRDEIAFISSGFSVGTVVGPAFAAALVAFAGILSPLLLTSVIAAVMAGMIWFRLPEQKEPVTDATNLDVETSARGLWHSRDVLPFLVFAVCLSLATGILMQVFVFAVMDKLDVAGPQAAQYTGPAFTVGAMAVLLAQLVLIPRLKLRNKTLMWVGCIPLLCGALLMIVAQDFATLVMVQFLLGLGQGLARPGFSSGASLAVSPQLQGNVAGLVISANGMGYIVTPFFGLFVYQYVGPNIPFMIASGLLVFMGLYAYHALRDGVGEFDPETDL</sequence>
<proteinExistence type="predicted"/>
<organism evidence="6 7">
    <name type="scientific">Hyphomonas jannaschiana VP2</name>
    <dbReference type="NCBI Taxonomy" id="1280952"/>
    <lineage>
        <taxon>Bacteria</taxon>
        <taxon>Pseudomonadati</taxon>
        <taxon>Pseudomonadota</taxon>
        <taxon>Alphaproteobacteria</taxon>
        <taxon>Hyphomonadales</taxon>
        <taxon>Hyphomonadaceae</taxon>
        <taxon>Hyphomonas</taxon>
    </lineage>
</organism>
<evidence type="ECO:0000256" key="4">
    <source>
        <dbReference type="SAM" id="Phobius"/>
    </source>
</evidence>
<keyword evidence="7" id="KW-1185">Reference proteome</keyword>
<keyword evidence="1 4" id="KW-0812">Transmembrane</keyword>
<comment type="caution">
    <text evidence="6">The sequence shown here is derived from an EMBL/GenBank/DDBJ whole genome shotgun (WGS) entry which is preliminary data.</text>
</comment>
<evidence type="ECO:0000313" key="6">
    <source>
        <dbReference type="EMBL" id="KCZ86679.1"/>
    </source>
</evidence>
<feature type="transmembrane region" description="Helical" evidence="4">
    <location>
        <begin position="54"/>
        <end position="74"/>
    </location>
</feature>
<feature type="transmembrane region" description="Helical" evidence="4">
    <location>
        <begin position="235"/>
        <end position="259"/>
    </location>
</feature>
<name>A0A059F7V8_9PROT</name>
<dbReference type="GO" id="GO:0022857">
    <property type="term" value="F:transmembrane transporter activity"/>
    <property type="evidence" value="ECO:0007669"/>
    <property type="project" value="InterPro"/>
</dbReference>
<dbReference type="SUPFAM" id="SSF103473">
    <property type="entry name" value="MFS general substrate transporter"/>
    <property type="match status" value="1"/>
</dbReference>
<dbReference type="Gene3D" id="1.20.1250.20">
    <property type="entry name" value="MFS general substrate transporter like domains"/>
    <property type="match status" value="1"/>
</dbReference>
<dbReference type="PANTHER" id="PTHR23546">
    <property type="entry name" value="TRANSPORT PROTEIN"/>
    <property type="match status" value="1"/>
</dbReference>
<keyword evidence="2 4" id="KW-1133">Transmembrane helix</keyword>
<dbReference type="InterPro" id="IPR036259">
    <property type="entry name" value="MFS_trans_sf"/>
</dbReference>
<protein>
    <submittedName>
        <fullName evidence="6">Drug:H+ antiporter-1 family protein</fullName>
    </submittedName>
</protein>
<feature type="transmembrane region" description="Helical" evidence="4">
    <location>
        <begin position="112"/>
        <end position="137"/>
    </location>
</feature>
<dbReference type="CDD" id="cd17330">
    <property type="entry name" value="MFS_SLC46_TetA_like"/>
    <property type="match status" value="1"/>
</dbReference>
<feature type="domain" description="Major facilitator superfamily (MFS) profile" evidence="5">
    <location>
        <begin position="19"/>
        <end position="416"/>
    </location>
</feature>
<dbReference type="PROSITE" id="PS50850">
    <property type="entry name" value="MFS"/>
    <property type="match status" value="1"/>
</dbReference>
<evidence type="ECO:0000256" key="1">
    <source>
        <dbReference type="ARBA" id="ARBA00022692"/>
    </source>
</evidence>
<dbReference type="RefSeq" id="WP_035583760.1">
    <property type="nucleotide sequence ID" value="NZ_ARYJ01000012.1"/>
</dbReference>
<feature type="transmembrane region" description="Helical" evidence="4">
    <location>
        <begin position="362"/>
        <end position="385"/>
    </location>
</feature>
<feature type="transmembrane region" description="Helical" evidence="4">
    <location>
        <begin position="392"/>
        <end position="412"/>
    </location>
</feature>
<dbReference type="Pfam" id="PF07690">
    <property type="entry name" value="MFS_1"/>
    <property type="match status" value="1"/>
</dbReference>
<dbReference type="InterPro" id="IPR011701">
    <property type="entry name" value="MFS"/>
</dbReference>
<keyword evidence="3 4" id="KW-0472">Membrane</keyword>
<reference evidence="6 7" key="1">
    <citation type="journal article" date="2014" name="Antonie Van Leeuwenhoek">
        <title>Hyphomonas beringensis sp. nov. and Hyphomonas chukchiensis sp. nov., isolated from surface seawater of the Bering Sea and Chukchi Sea.</title>
        <authorList>
            <person name="Li C."/>
            <person name="Lai Q."/>
            <person name="Li G."/>
            <person name="Dong C."/>
            <person name="Wang J."/>
            <person name="Liao Y."/>
            <person name="Shao Z."/>
        </authorList>
    </citation>
    <scope>NUCLEOTIDE SEQUENCE [LARGE SCALE GENOMIC DNA]</scope>
    <source>
        <strain evidence="6 7">VP2</strain>
    </source>
</reference>
<feature type="transmembrane region" description="Helical" evidence="4">
    <location>
        <begin position="86"/>
        <end position="106"/>
    </location>
</feature>
<dbReference type="InterPro" id="IPR020846">
    <property type="entry name" value="MFS_dom"/>
</dbReference>
<dbReference type="STRING" id="1280952.HJA_15050"/>
<dbReference type="AlphaFoldDB" id="A0A059F7V8"/>
<dbReference type="PATRIC" id="fig|1280952.3.peg.3012"/>
<evidence type="ECO:0000256" key="2">
    <source>
        <dbReference type="ARBA" id="ARBA00022989"/>
    </source>
</evidence>
<dbReference type="eggNOG" id="COG2814">
    <property type="taxonomic scope" value="Bacteria"/>
</dbReference>